<evidence type="ECO:0000313" key="3">
    <source>
        <dbReference type="EMBL" id="PIK33056.1"/>
    </source>
</evidence>
<evidence type="ECO:0008006" key="5">
    <source>
        <dbReference type="Google" id="ProtNLM"/>
    </source>
</evidence>
<dbReference type="AlphaFoldDB" id="A0A2G8JBD7"/>
<dbReference type="Proteomes" id="UP000230750">
    <property type="component" value="Unassembled WGS sequence"/>
</dbReference>
<dbReference type="EMBL" id="MRZV01002773">
    <property type="protein sequence ID" value="PIK33056.1"/>
    <property type="molecule type" value="Genomic_DNA"/>
</dbReference>
<evidence type="ECO:0000313" key="4">
    <source>
        <dbReference type="Proteomes" id="UP000230750"/>
    </source>
</evidence>
<feature type="region of interest" description="Disordered" evidence="1">
    <location>
        <begin position="55"/>
        <end position="78"/>
    </location>
</feature>
<dbReference type="OrthoDB" id="10491803at2759"/>
<comment type="caution">
    <text evidence="3">The sequence shown here is derived from an EMBL/GenBank/DDBJ whole genome shotgun (WGS) entry which is preliminary data.</text>
</comment>
<feature type="transmembrane region" description="Helical" evidence="2">
    <location>
        <begin position="137"/>
        <end position="161"/>
    </location>
</feature>
<keyword evidence="2" id="KW-0812">Transmembrane</keyword>
<protein>
    <recommendedName>
        <fullName evidence="5">Transmembrane protein</fullName>
    </recommendedName>
</protein>
<gene>
    <name evidence="3" type="ORF">BSL78_30131</name>
</gene>
<proteinExistence type="predicted"/>
<organism evidence="3 4">
    <name type="scientific">Stichopus japonicus</name>
    <name type="common">Sea cucumber</name>
    <dbReference type="NCBI Taxonomy" id="307972"/>
    <lineage>
        <taxon>Eukaryota</taxon>
        <taxon>Metazoa</taxon>
        <taxon>Echinodermata</taxon>
        <taxon>Eleutherozoa</taxon>
        <taxon>Echinozoa</taxon>
        <taxon>Holothuroidea</taxon>
        <taxon>Aspidochirotacea</taxon>
        <taxon>Aspidochirotida</taxon>
        <taxon>Stichopodidae</taxon>
        <taxon>Apostichopus</taxon>
    </lineage>
</organism>
<keyword evidence="2" id="KW-0472">Membrane</keyword>
<keyword evidence="4" id="KW-1185">Reference proteome</keyword>
<feature type="transmembrane region" description="Helical" evidence="2">
    <location>
        <begin position="107"/>
        <end position="131"/>
    </location>
</feature>
<sequence length="219" mass="24145">MASIEISEYGETTVTSLGYNGASASCSGTSRPSSSGYHLGVQADTHHSVRKTLPSRPVQENGESSRATRVKNSRAHRKNCEENTARKITCSFCSLQKRFHLFSIFRYIFIGVVFTTWLSVTVSICVMAFTYSFYLGLIALLIVFLQLLPVLVICIATYGNCCGICDNRQRSGYRSHVVTRPRQNEEQRAMIANYTVVMPTVVVSQATDSPSVTAKATSC</sequence>
<reference evidence="3 4" key="1">
    <citation type="journal article" date="2017" name="PLoS Biol.">
        <title>The sea cucumber genome provides insights into morphological evolution and visceral regeneration.</title>
        <authorList>
            <person name="Zhang X."/>
            <person name="Sun L."/>
            <person name="Yuan J."/>
            <person name="Sun Y."/>
            <person name="Gao Y."/>
            <person name="Zhang L."/>
            <person name="Li S."/>
            <person name="Dai H."/>
            <person name="Hamel J.F."/>
            <person name="Liu C."/>
            <person name="Yu Y."/>
            <person name="Liu S."/>
            <person name="Lin W."/>
            <person name="Guo K."/>
            <person name="Jin S."/>
            <person name="Xu P."/>
            <person name="Storey K.B."/>
            <person name="Huan P."/>
            <person name="Zhang T."/>
            <person name="Zhou Y."/>
            <person name="Zhang J."/>
            <person name="Lin C."/>
            <person name="Li X."/>
            <person name="Xing L."/>
            <person name="Huo D."/>
            <person name="Sun M."/>
            <person name="Wang L."/>
            <person name="Mercier A."/>
            <person name="Li F."/>
            <person name="Yang H."/>
            <person name="Xiang J."/>
        </authorList>
    </citation>
    <scope>NUCLEOTIDE SEQUENCE [LARGE SCALE GENOMIC DNA]</scope>
    <source>
        <strain evidence="3">Shaxun</strain>
        <tissue evidence="3">Muscle</tissue>
    </source>
</reference>
<accession>A0A2G8JBD7</accession>
<keyword evidence="2" id="KW-1133">Transmembrane helix</keyword>
<name>A0A2G8JBD7_STIJA</name>
<evidence type="ECO:0000256" key="2">
    <source>
        <dbReference type="SAM" id="Phobius"/>
    </source>
</evidence>
<feature type="compositionally biased region" description="Basic residues" evidence="1">
    <location>
        <begin position="68"/>
        <end position="77"/>
    </location>
</feature>
<evidence type="ECO:0000256" key="1">
    <source>
        <dbReference type="SAM" id="MobiDB-lite"/>
    </source>
</evidence>